<dbReference type="EMBL" id="FSRM01000001">
    <property type="protein sequence ID" value="SIN88904.1"/>
    <property type="molecule type" value="Genomic_DNA"/>
</dbReference>
<dbReference type="PIRSF" id="PIRSF029394">
    <property type="entry name" value="UCP029394"/>
    <property type="match status" value="1"/>
</dbReference>
<evidence type="ECO:0000313" key="2">
    <source>
        <dbReference type="Proteomes" id="UP000184693"/>
    </source>
</evidence>
<dbReference type="SUPFAM" id="SSF54427">
    <property type="entry name" value="NTF2-like"/>
    <property type="match status" value="1"/>
</dbReference>
<dbReference type="AlphaFoldDB" id="A0A1N6F0W2"/>
<dbReference type="OrthoDB" id="8912060at2"/>
<dbReference type="InterPro" id="IPR032710">
    <property type="entry name" value="NTF2-like_dom_sf"/>
</dbReference>
<accession>A0A1N6F0W2</accession>
<dbReference type="InterPro" id="IPR016918">
    <property type="entry name" value="UCP029394"/>
</dbReference>
<gene>
    <name evidence="1" type="ORF">SAMN05444168_1150</name>
</gene>
<dbReference type="RefSeq" id="WP_074263392.1">
    <property type="nucleotide sequence ID" value="NZ_FSRM01000001.1"/>
</dbReference>
<evidence type="ECO:0000313" key="1">
    <source>
        <dbReference type="EMBL" id="SIN88904.1"/>
    </source>
</evidence>
<dbReference type="Proteomes" id="UP000184693">
    <property type="component" value="Unassembled WGS sequence"/>
</dbReference>
<dbReference type="Gene3D" id="3.10.450.50">
    <property type="match status" value="1"/>
</dbReference>
<name>A0A1N6F0W2_9BURK</name>
<organism evidence="1 2">
    <name type="scientific">Paraburkholderia phenazinium</name>
    <dbReference type="NCBI Taxonomy" id="60549"/>
    <lineage>
        <taxon>Bacteria</taxon>
        <taxon>Pseudomonadati</taxon>
        <taxon>Pseudomonadota</taxon>
        <taxon>Betaproteobacteria</taxon>
        <taxon>Burkholderiales</taxon>
        <taxon>Burkholderiaceae</taxon>
        <taxon>Paraburkholderia</taxon>
    </lineage>
</organism>
<proteinExistence type="predicted"/>
<reference evidence="1 2" key="1">
    <citation type="submission" date="2016-11" db="EMBL/GenBank/DDBJ databases">
        <authorList>
            <person name="Jaros S."/>
            <person name="Januszkiewicz K."/>
            <person name="Wedrychowicz H."/>
        </authorList>
    </citation>
    <scope>NUCLEOTIDE SEQUENCE [LARGE SCALE GENOMIC DNA]</scope>
    <source>
        <strain evidence="1 2">GAS86</strain>
    </source>
</reference>
<sequence>MSDSNPFFDEIQAVNAEVQAWYAGTAGPGALDQLMAHFSPQFSMILPNGATLDWPTLREIFEEHGGQRPNFAIEITGSAFIARYPSGAVVTYIERQSDGEHNRNVRRSTAVLEIDAHGKVQWRHLQETFCAE</sequence>
<evidence type="ECO:0008006" key="3">
    <source>
        <dbReference type="Google" id="ProtNLM"/>
    </source>
</evidence>
<protein>
    <recommendedName>
        <fullName evidence="3">DUF4440 domain-containing protein</fullName>
    </recommendedName>
</protein>